<proteinExistence type="predicted"/>
<evidence type="ECO:0000313" key="1">
    <source>
        <dbReference type="EMBL" id="PIA51612.1"/>
    </source>
</evidence>
<protein>
    <submittedName>
        <fullName evidence="1">Uncharacterized protein</fullName>
    </submittedName>
</protein>
<dbReference type="InParanoid" id="A0A2G5E780"/>
<reference evidence="1 2" key="1">
    <citation type="submission" date="2017-09" db="EMBL/GenBank/DDBJ databases">
        <title>WGS assembly of Aquilegia coerulea Goldsmith.</title>
        <authorList>
            <person name="Hodges S."/>
            <person name="Kramer E."/>
            <person name="Nordborg M."/>
            <person name="Tomkins J."/>
            <person name="Borevitz J."/>
            <person name="Derieg N."/>
            <person name="Yan J."/>
            <person name="Mihaltcheva S."/>
            <person name="Hayes R.D."/>
            <person name="Rokhsar D."/>
        </authorList>
    </citation>
    <scope>NUCLEOTIDE SEQUENCE [LARGE SCALE GENOMIC DNA]</scope>
    <source>
        <strain evidence="2">cv. Goldsmith</strain>
    </source>
</reference>
<name>A0A2G5E780_AQUCA</name>
<evidence type="ECO:0000313" key="2">
    <source>
        <dbReference type="Proteomes" id="UP000230069"/>
    </source>
</evidence>
<keyword evidence="2" id="KW-1185">Reference proteome</keyword>
<dbReference type="EMBL" id="KZ305028">
    <property type="protein sequence ID" value="PIA51612.1"/>
    <property type="molecule type" value="Genomic_DNA"/>
</dbReference>
<sequence length="87" mass="10377">MSKTSPLKRNMNLPFQRKNYTNFGETHDHTSPNHVLIHPQRYDCCLYSCGRTPTRWQLESVDSTNFFQQEELLLYLVHMKDTVKFLV</sequence>
<accession>A0A2G5E780</accession>
<dbReference type="AlphaFoldDB" id="A0A2G5E780"/>
<dbReference type="Proteomes" id="UP000230069">
    <property type="component" value="Unassembled WGS sequence"/>
</dbReference>
<organism evidence="1 2">
    <name type="scientific">Aquilegia coerulea</name>
    <name type="common">Rocky mountain columbine</name>
    <dbReference type="NCBI Taxonomy" id="218851"/>
    <lineage>
        <taxon>Eukaryota</taxon>
        <taxon>Viridiplantae</taxon>
        <taxon>Streptophyta</taxon>
        <taxon>Embryophyta</taxon>
        <taxon>Tracheophyta</taxon>
        <taxon>Spermatophyta</taxon>
        <taxon>Magnoliopsida</taxon>
        <taxon>Ranunculales</taxon>
        <taxon>Ranunculaceae</taxon>
        <taxon>Thalictroideae</taxon>
        <taxon>Aquilegia</taxon>
    </lineage>
</organism>
<gene>
    <name evidence="1" type="ORF">AQUCO_01100455v1</name>
</gene>